<dbReference type="Proteomes" id="UP001269144">
    <property type="component" value="Unassembled WGS sequence"/>
</dbReference>
<dbReference type="Pfam" id="PF00528">
    <property type="entry name" value="BPD_transp_1"/>
    <property type="match status" value="1"/>
</dbReference>
<feature type="transmembrane region" description="Helical" evidence="7">
    <location>
        <begin position="178"/>
        <end position="197"/>
    </location>
</feature>
<protein>
    <submittedName>
        <fullName evidence="9">ABC transporter permease</fullName>
    </submittedName>
</protein>
<keyword evidence="3" id="KW-1003">Cell membrane</keyword>
<dbReference type="InterPro" id="IPR000515">
    <property type="entry name" value="MetI-like"/>
</dbReference>
<evidence type="ECO:0000256" key="1">
    <source>
        <dbReference type="ARBA" id="ARBA00004651"/>
    </source>
</evidence>
<evidence type="ECO:0000256" key="3">
    <source>
        <dbReference type="ARBA" id="ARBA00022475"/>
    </source>
</evidence>
<dbReference type="PANTHER" id="PTHR43163:SF6">
    <property type="entry name" value="DIPEPTIDE TRANSPORT SYSTEM PERMEASE PROTEIN DPPB-RELATED"/>
    <property type="match status" value="1"/>
</dbReference>
<dbReference type="PANTHER" id="PTHR43163">
    <property type="entry name" value="DIPEPTIDE TRANSPORT SYSTEM PERMEASE PROTEIN DPPB-RELATED"/>
    <property type="match status" value="1"/>
</dbReference>
<comment type="similarity">
    <text evidence="7">Belongs to the binding-protein-dependent transport system permease family.</text>
</comment>
<organism evidence="9 10">
    <name type="scientific">Paracoccus aurantius</name>
    <dbReference type="NCBI Taxonomy" id="3073814"/>
    <lineage>
        <taxon>Bacteria</taxon>
        <taxon>Pseudomonadati</taxon>
        <taxon>Pseudomonadota</taxon>
        <taxon>Alphaproteobacteria</taxon>
        <taxon>Rhodobacterales</taxon>
        <taxon>Paracoccaceae</taxon>
        <taxon>Paracoccus</taxon>
    </lineage>
</organism>
<reference evidence="10" key="1">
    <citation type="submission" date="2023-07" db="EMBL/GenBank/DDBJ databases">
        <title>Paracoccus sp. MBLB3053 whole genome sequence.</title>
        <authorList>
            <person name="Hwang C.Y."/>
            <person name="Cho E.-S."/>
            <person name="Seo M.-J."/>
        </authorList>
    </citation>
    <scope>NUCLEOTIDE SEQUENCE [LARGE SCALE GENOMIC DNA]</scope>
    <source>
        <strain evidence="10">MBLB3053</strain>
    </source>
</reference>
<keyword evidence="4 7" id="KW-0812">Transmembrane</keyword>
<proteinExistence type="inferred from homology"/>
<name>A0ABU2HZK7_9RHOB</name>
<comment type="subcellular location">
    <subcellularLocation>
        <location evidence="1 7">Cell membrane</location>
        <topology evidence="1 7">Multi-pass membrane protein</topology>
    </subcellularLocation>
</comment>
<evidence type="ECO:0000256" key="7">
    <source>
        <dbReference type="RuleBase" id="RU363032"/>
    </source>
</evidence>
<sequence length="315" mass="33887">MTTYLLKRLLAGVLLVLGASAILFFAGELLPGDFASRMLGSQATPEAVEALRQSRGLDQPALTRYLAWLGGLFQGDLGTSLTNGREIGPLIATRLSNTLTLAGLAALVAVPFAVGLGTLAAMYRNTWFDRLVLMLSMVTVATPEFFFAYLAIAFFAVQLHLLPSISIVTSEMSLAEKLPLLILPVMTLVVTTSAHMIRLTRASLIAVMDSEYAGTAMLKGLPQWKIVLRHLLPNAMSPIAAVVVLNLADLIVGLIIVEAIFAYPGMGQLMVDSVAKQDVTVVQACGLIFAVTYIVLNMIADLLAILLNPRLRYRS</sequence>
<dbReference type="CDD" id="cd06261">
    <property type="entry name" value="TM_PBP2"/>
    <property type="match status" value="1"/>
</dbReference>
<feature type="transmembrane region" description="Helical" evidence="7">
    <location>
        <begin position="281"/>
        <end position="307"/>
    </location>
</feature>
<dbReference type="PROSITE" id="PS50928">
    <property type="entry name" value="ABC_TM1"/>
    <property type="match status" value="1"/>
</dbReference>
<evidence type="ECO:0000256" key="6">
    <source>
        <dbReference type="ARBA" id="ARBA00023136"/>
    </source>
</evidence>
<feature type="transmembrane region" description="Helical" evidence="7">
    <location>
        <begin position="239"/>
        <end position="261"/>
    </location>
</feature>
<comment type="caution">
    <text evidence="9">The sequence shown here is derived from an EMBL/GenBank/DDBJ whole genome shotgun (WGS) entry which is preliminary data.</text>
</comment>
<dbReference type="InterPro" id="IPR035906">
    <property type="entry name" value="MetI-like_sf"/>
</dbReference>
<keyword evidence="6 7" id="KW-0472">Membrane</keyword>
<evidence type="ECO:0000256" key="5">
    <source>
        <dbReference type="ARBA" id="ARBA00022989"/>
    </source>
</evidence>
<feature type="domain" description="ABC transmembrane type-1" evidence="8">
    <location>
        <begin position="95"/>
        <end position="300"/>
    </location>
</feature>
<evidence type="ECO:0000259" key="8">
    <source>
        <dbReference type="PROSITE" id="PS50928"/>
    </source>
</evidence>
<keyword evidence="5 7" id="KW-1133">Transmembrane helix</keyword>
<evidence type="ECO:0000256" key="2">
    <source>
        <dbReference type="ARBA" id="ARBA00022448"/>
    </source>
</evidence>
<evidence type="ECO:0000313" key="10">
    <source>
        <dbReference type="Proteomes" id="UP001269144"/>
    </source>
</evidence>
<feature type="transmembrane region" description="Helical" evidence="7">
    <location>
        <begin position="99"/>
        <end position="119"/>
    </location>
</feature>
<keyword evidence="10" id="KW-1185">Reference proteome</keyword>
<feature type="transmembrane region" description="Helical" evidence="7">
    <location>
        <begin position="131"/>
        <end position="158"/>
    </location>
</feature>
<dbReference type="InterPro" id="IPR045621">
    <property type="entry name" value="BPD_transp_1_N"/>
</dbReference>
<dbReference type="Gene3D" id="1.10.3720.10">
    <property type="entry name" value="MetI-like"/>
    <property type="match status" value="1"/>
</dbReference>
<dbReference type="Pfam" id="PF19300">
    <property type="entry name" value="BPD_transp_1_N"/>
    <property type="match status" value="1"/>
</dbReference>
<feature type="transmembrane region" description="Helical" evidence="7">
    <location>
        <begin position="9"/>
        <end position="30"/>
    </location>
</feature>
<accession>A0ABU2HZK7</accession>
<evidence type="ECO:0000256" key="4">
    <source>
        <dbReference type="ARBA" id="ARBA00022692"/>
    </source>
</evidence>
<dbReference type="RefSeq" id="WP_311162830.1">
    <property type="nucleotide sequence ID" value="NZ_JAVQLW010000005.1"/>
</dbReference>
<keyword evidence="2 7" id="KW-0813">Transport</keyword>
<gene>
    <name evidence="9" type="ORF">RGQ15_21005</name>
</gene>
<evidence type="ECO:0000313" key="9">
    <source>
        <dbReference type="EMBL" id="MDS9470034.1"/>
    </source>
</evidence>
<dbReference type="SUPFAM" id="SSF161098">
    <property type="entry name" value="MetI-like"/>
    <property type="match status" value="1"/>
</dbReference>
<dbReference type="EMBL" id="JAVQLW010000005">
    <property type="protein sequence ID" value="MDS9470034.1"/>
    <property type="molecule type" value="Genomic_DNA"/>
</dbReference>